<sequence length="918" mass="104636">MRLDELCCFLRSLLKQKSVLGFLGMEQASKLQEVVDKSLDLSRTLSATMSLNPDQSLLQLSNITNLLNSTRNDSFNLSEFFTHDEENNAVLSIIPSDITLTYQSHLHKSLNCTNEQAEVIKVLREQVQDLKREIQLRDVELEKRLISEQGEKPLENDEEFVDALVDLQPNSSPQINSPSNVYRSLVEEATRLNATSSTAVAEKSTLNTTSTTLKNLNIENNSESESWSEPDRTVSMARIGLQDESLKRPSTSSLSSRRARFVSGSNMSTESTEDEQLHNLSRTPSKRSSLSETRQTIIALHEQVCGLEIQLKEKENQLLAAQVAFYETDNLLKQEQAKIEQARQENVHLTAQVADATKKLEEVEQQKCIVEENMKAAQKEHAKLIRQIKETTSKLEEAEKRKADAEEKISELQTLVSILQEFKKNVEMTMDTKNKEMQNILNEMEIEKMKAVGAAQDAEKLLKNAQNDLHSMQNELANMEIREQKLRNDLEKEYKHNLKKVEERYALNLKTAEHEYEVQAKKCREAVVQIKENYEKEYIKKSEVDRRTLEVEEITKEVGKLQGVIYDCELKMNGMEKREIELKNKVQELQQEHQQKINDLHKELDSATLQYSEAILEKTKLQNETSTLEQKVQMFYTKENELIKEVNKLHKEYQETQANLQSHITQLEHKKSFMELKISNLEAVNAELQSANAELRNRLVKIQIGKNINDVITSTSLPNNPGKILDLYPNKTLPITIKGFCHYSRELSDHSGYTSEDIPIDEGGLRDALNAMHAGAQNVSGLGDDNERVHASSSPDLGIESDHGRFSSLEANVTLPRPLLPTLELTQSMSNLLDPVQDVSCANDQCCKKMAQENVELRKRLLRTRRALEETLNRLTLANKQKKEVEKSICKQIVKTSQVLRKAKANLDSGSETDLLKK</sequence>
<dbReference type="Proteomes" id="UP000801492">
    <property type="component" value="Unassembled WGS sequence"/>
</dbReference>
<dbReference type="OrthoDB" id="10255000at2759"/>
<dbReference type="GO" id="GO:0046600">
    <property type="term" value="P:negative regulation of centriole replication"/>
    <property type="evidence" value="ECO:0007669"/>
    <property type="project" value="TreeGrafter"/>
</dbReference>
<feature type="coiled-coil region" evidence="1">
    <location>
        <begin position="854"/>
        <end position="888"/>
    </location>
</feature>
<dbReference type="EMBL" id="VTPC01004579">
    <property type="protein sequence ID" value="KAF2896986.1"/>
    <property type="molecule type" value="Genomic_DNA"/>
</dbReference>
<dbReference type="GO" id="GO:0008017">
    <property type="term" value="F:microtubule binding"/>
    <property type="evidence" value="ECO:0007669"/>
    <property type="project" value="TreeGrafter"/>
</dbReference>
<dbReference type="GO" id="GO:0097431">
    <property type="term" value="C:mitotic spindle pole"/>
    <property type="evidence" value="ECO:0007669"/>
    <property type="project" value="TreeGrafter"/>
</dbReference>
<comment type="caution">
    <text evidence="3">The sequence shown here is derived from an EMBL/GenBank/DDBJ whole genome shotgun (WGS) entry which is preliminary data.</text>
</comment>
<accession>A0A8K0GFA3</accession>
<dbReference type="GO" id="GO:0043015">
    <property type="term" value="F:gamma-tubulin binding"/>
    <property type="evidence" value="ECO:0007669"/>
    <property type="project" value="TreeGrafter"/>
</dbReference>
<evidence type="ECO:0000256" key="1">
    <source>
        <dbReference type="SAM" id="Coils"/>
    </source>
</evidence>
<dbReference type="GO" id="GO:0035371">
    <property type="term" value="C:microtubule plus-end"/>
    <property type="evidence" value="ECO:0007669"/>
    <property type="project" value="TreeGrafter"/>
</dbReference>
<proteinExistence type="predicted"/>
<feature type="region of interest" description="Disordered" evidence="2">
    <location>
        <begin position="244"/>
        <end position="290"/>
    </location>
</feature>
<name>A0A8K0GFA3_IGNLU</name>
<keyword evidence="1" id="KW-0175">Coiled coil</keyword>
<feature type="coiled-coil region" evidence="1">
    <location>
        <begin position="572"/>
        <end position="701"/>
    </location>
</feature>
<dbReference type="GO" id="GO:0007059">
    <property type="term" value="P:chromosome segregation"/>
    <property type="evidence" value="ECO:0007669"/>
    <property type="project" value="TreeGrafter"/>
</dbReference>
<evidence type="ECO:0000313" key="3">
    <source>
        <dbReference type="EMBL" id="KAF2896986.1"/>
    </source>
</evidence>
<reference evidence="3" key="1">
    <citation type="submission" date="2019-08" db="EMBL/GenBank/DDBJ databases">
        <title>The genome of the North American firefly Photinus pyralis.</title>
        <authorList>
            <consortium name="Photinus pyralis genome working group"/>
            <person name="Fallon T.R."/>
            <person name="Sander Lower S.E."/>
            <person name="Weng J.-K."/>
        </authorList>
    </citation>
    <scope>NUCLEOTIDE SEQUENCE</scope>
    <source>
        <strain evidence="3">TRF0915ILg1</strain>
        <tissue evidence="3">Whole body</tissue>
    </source>
</reference>
<feature type="coiled-coil region" evidence="1">
    <location>
        <begin position="113"/>
        <end position="140"/>
    </location>
</feature>
<dbReference type="PANTHER" id="PTHR46930:SF1">
    <property type="entry name" value="CDK5 REGULATORY SUBUNIT-ASSOCIATED PROTEIN 2"/>
    <property type="match status" value="1"/>
</dbReference>
<dbReference type="GO" id="GO:0001578">
    <property type="term" value="P:microtubule bundle formation"/>
    <property type="evidence" value="ECO:0007669"/>
    <property type="project" value="TreeGrafter"/>
</dbReference>
<dbReference type="InterPro" id="IPR042791">
    <property type="entry name" value="CDK5RAP2"/>
</dbReference>
<dbReference type="GO" id="GO:0000242">
    <property type="term" value="C:pericentriolar material"/>
    <property type="evidence" value="ECO:0007669"/>
    <property type="project" value="TreeGrafter"/>
</dbReference>
<dbReference type="AlphaFoldDB" id="A0A8K0GFA3"/>
<dbReference type="GO" id="GO:0000132">
    <property type="term" value="P:establishment of mitotic spindle orientation"/>
    <property type="evidence" value="ECO:0007669"/>
    <property type="project" value="TreeGrafter"/>
</dbReference>
<dbReference type="GO" id="GO:0090266">
    <property type="term" value="P:regulation of mitotic cell cycle spindle assembly checkpoint"/>
    <property type="evidence" value="ECO:0007669"/>
    <property type="project" value="TreeGrafter"/>
</dbReference>
<protein>
    <submittedName>
        <fullName evidence="3">Uncharacterized protein</fullName>
    </submittedName>
</protein>
<dbReference type="GO" id="GO:0007099">
    <property type="term" value="P:centriole replication"/>
    <property type="evidence" value="ECO:0007669"/>
    <property type="project" value="TreeGrafter"/>
</dbReference>
<dbReference type="PANTHER" id="PTHR46930">
    <property type="entry name" value="CDK5 REGULATORY SUBUNIT-ASSOCIATED PROTEIN 2"/>
    <property type="match status" value="1"/>
</dbReference>
<evidence type="ECO:0000313" key="4">
    <source>
        <dbReference type="Proteomes" id="UP000801492"/>
    </source>
</evidence>
<evidence type="ECO:0000256" key="2">
    <source>
        <dbReference type="SAM" id="MobiDB-lite"/>
    </source>
</evidence>
<organism evidence="3 4">
    <name type="scientific">Ignelater luminosus</name>
    <name type="common">Cucubano</name>
    <name type="synonym">Pyrophorus luminosus</name>
    <dbReference type="NCBI Taxonomy" id="2038154"/>
    <lineage>
        <taxon>Eukaryota</taxon>
        <taxon>Metazoa</taxon>
        <taxon>Ecdysozoa</taxon>
        <taxon>Arthropoda</taxon>
        <taxon>Hexapoda</taxon>
        <taxon>Insecta</taxon>
        <taxon>Pterygota</taxon>
        <taxon>Neoptera</taxon>
        <taxon>Endopterygota</taxon>
        <taxon>Coleoptera</taxon>
        <taxon>Polyphaga</taxon>
        <taxon>Elateriformia</taxon>
        <taxon>Elateroidea</taxon>
        <taxon>Elateridae</taxon>
        <taxon>Agrypninae</taxon>
        <taxon>Pyrophorini</taxon>
        <taxon>Ignelater</taxon>
    </lineage>
</organism>
<feature type="coiled-coil region" evidence="1">
    <location>
        <begin position="332"/>
        <end position="489"/>
    </location>
</feature>
<keyword evidence="4" id="KW-1185">Reference proteome</keyword>
<gene>
    <name evidence="3" type="ORF">ILUMI_09193</name>
</gene>
<feature type="compositionally biased region" description="Polar residues" evidence="2">
    <location>
        <begin position="278"/>
        <end position="290"/>
    </location>
</feature>
<feature type="region of interest" description="Disordered" evidence="2">
    <location>
        <begin position="780"/>
        <end position="800"/>
    </location>
</feature>